<feature type="region of interest" description="Disordered" evidence="2">
    <location>
        <begin position="463"/>
        <end position="550"/>
    </location>
</feature>
<evidence type="ECO:0000256" key="1">
    <source>
        <dbReference type="PROSITE-ProRule" id="PRU00649"/>
    </source>
</evidence>
<keyword evidence="5" id="KW-1185">Reference proteome</keyword>
<feature type="compositionally biased region" description="Polar residues" evidence="2">
    <location>
        <begin position="505"/>
        <end position="543"/>
    </location>
</feature>
<dbReference type="InterPro" id="IPR017923">
    <property type="entry name" value="TFIIS_N"/>
</dbReference>
<feature type="domain" description="TFIIS N-terminal" evidence="3">
    <location>
        <begin position="73"/>
        <end position="153"/>
    </location>
</feature>
<keyword evidence="1" id="KW-0539">Nucleus</keyword>
<feature type="compositionally biased region" description="Polar residues" evidence="2">
    <location>
        <begin position="913"/>
        <end position="922"/>
    </location>
</feature>
<feature type="region of interest" description="Disordered" evidence="2">
    <location>
        <begin position="354"/>
        <end position="388"/>
    </location>
</feature>
<protein>
    <recommendedName>
        <fullName evidence="3">TFIIS N-terminal domain-containing protein</fullName>
    </recommendedName>
</protein>
<dbReference type="Proteomes" id="UP000826271">
    <property type="component" value="Unassembled WGS sequence"/>
</dbReference>
<dbReference type="PANTHER" id="PTHR47292:SF1">
    <property type="entry name" value="TRANSCRIPTION ELONGATION FACTOR (TFIIS) FAMILY PROTEIN"/>
    <property type="match status" value="1"/>
</dbReference>
<dbReference type="Pfam" id="PF08711">
    <property type="entry name" value="Med26"/>
    <property type="match status" value="1"/>
</dbReference>
<gene>
    <name evidence="4" type="ORF">BUALT_Bualt01G0023200</name>
</gene>
<dbReference type="GO" id="GO:0005634">
    <property type="term" value="C:nucleus"/>
    <property type="evidence" value="ECO:0007669"/>
    <property type="project" value="UniProtKB-SubCell"/>
</dbReference>
<feature type="region of interest" description="Disordered" evidence="2">
    <location>
        <begin position="644"/>
        <end position="704"/>
    </location>
</feature>
<dbReference type="Gene3D" id="1.20.930.10">
    <property type="entry name" value="Conserved domain common to transcription factors TFIIS, elongin A, CRSP70"/>
    <property type="match status" value="1"/>
</dbReference>
<dbReference type="SUPFAM" id="SSF47676">
    <property type="entry name" value="Conserved domain common to transcription factors TFIIS, elongin A, CRSP70"/>
    <property type="match status" value="1"/>
</dbReference>
<feature type="compositionally biased region" description="Basic and acidic residues" evidence="2">
    <location>
        <begin position="379"/>
        <end position="388"/>
    </location>
</feature>
<feature type="region of interest" description="Disordered" evidence="2">
    <location>
        <begin position="176"/>
        <end position="206"/>
    </location>
</feature>
<evidence type="ECO:0000313" key="5">
    <source>
        <dbReference type="Proteomes" id="UP000826271"/>
    </source>
</evidence>
<dbReference type="PROSITE" id="PS51319">
    <property type="entry name" value="TFIIS_N"/>
    <property type="match status" value="1"/>
</dbReference>
<sequence>MTLDDFFTLTEINNGLTVPSRVEELMGIMQKERDCIVKNAGDATRQWSAVGKAISATENKDCLDRFVQLDGIQLIAKWLKDAQKFSNDLSDTLLEELISLLLQALQKLHLDYEKVADSEIWTTVEDLLVHNSSKVQDKARVLFENWKKKRGDDESLLNGEKLVALSDNKVGKSADIERDGEYSLGDASLPREFSDKEKGQESTEDDALLSLSTEVVHAGEVENEHNSDKNDGSLDLVGSPSLEKAVMEPNLGESCIPAVSSQDTLDGHSEFHELESTDDIKQAPKSENSPEQLGSLGEFNTSEDRHFTSGSDTADTTKSATKPDSQNLSPAGEKNLCEEGSSYIGIRKIDSSRKGAIDDSGSAAKERGKLNHRMLRKSSSSERSLESSKDFGTFLSGIENDGKINNLNQHVIDDELTNDYNLAKKETDREPGQAGKKSDIELDYGLVDPLEVARQVAIEVERDYREQSCSSSEKLPEGNIRPADSPEPQSHASEGPPNEVEDEPNSSPSQKESMTSSANLEAEQTNDTQEMETSQVTETAQEEANTEKGLCNFDLNEEVCSEDTDRPTNQYLTPVSIVSASRAAAAPGLPISPLQFEGNLGWKGSAATSAFRPASPRRVLESDKDLSIGRSNLNFDLNVAENVDARTNDQSESSVETNSRTSGRLKLDLNLTSEDGGPPSDWQMAQLFPQGNGHSSSSSSKQPCLRNINLNDQPSFLNDPSDNSYLSQLSQNFNGVKSDDSVISLMGRRVEVNRKDSVPQTFPVPNGRTTPELAFDVNLGRTGSFLGIGSVIPYSNSPVYGYSNVPPGPAMPFSSPIYGSGGPIPYMVDSRGAPVIPQIVGSGSALPTAFSQQPFFLNMTSSNGVGPVGPVVPPRGSFDLNSGMMVGNGSRDPSGFSQFLNSGQLRSMDEQLRSNPQPSISSVVGGKRKEPDNGWENYPFKHYTPPPWK</sequence>
<feature type="compositionally biased region" description="Basic and acidic residues" evidence="2">
    <location>
        <begin position="275"/>
        <end position="284"/>
    </location>
</feature>
<dbReference type="PANTHER" id="PTHR47292">
    <property type="entry name" value="TRANSCRIPTION ELONGATION FACTOR (TFIIS) FAMILY PROTEIN-RELATED"/>
    <property type="match status" value="1"/>
</dbReference>
<dbReference type="AlphaFoldDB" id="A0AAV6YET5"/>
<feature type="region of interest" description="Disordered" evidence="2">
    <location>
        <begin position="906"/>
        <end position="949"/>
    </location>
</feature>
<name>A0AAV6YET5_9LAMI</name>
<feature type="compositionally biased region" description="Polar residues" evidence="2">
    <location>
        <begin position="308"/>
        <end position="329"/>
    </location>
</feature>
<proteinExistence type="predicted"/>
<feature type="compositionally biased region" description="Basic and acidic residues" evidence="2">
    <location>
        <begin position="192"/>
        <end position="201"/>
    </location>
</feature>
<comment type="subcellular location">
    <subcellularLocation>
        <location evidence="1">Nucleus</location>
    </subcellularLocation>
</comment>
<dbReference type="EMBL" id="WHWC01000001">
    <property type="protein sequence ID" value="KAG8389865.1"/>
    <property type="molecule type" value="Genomic_DNA"/>
</dbReference>
<evidence type="ECO:0000259" key="3">
    <source>
        <dbReference type="PROSITE" id="PS51319"/>
    </source>
</evidence>
<feature type="region of interest" description="Disordered" evidence="2">
    <location>
        <begin position="275"/>
        <end position="336"/>
    </location>
</feature>
<evidence type="ECO:0000256" key="2">
    <source>
        <dbReference type="SAM" id="MobiDB-lite"/>
    </source>
</evidence>
<organism evidence="4 5">
    <name type="scientific">Buddleja alternifolia</name>
    <dbReference type="NCBI Taxonomy" id="168488"/>
    <lineage>
        <taxon>Eukaryota</taxon>
        <taxon>Viridiplantae</taxon>
        <taxon>Streptophyta</taxon>
        <taxon>Embryophyta</taxon>
        <taxon>Tracheophyta</taxon>
        <taxon>Spermatophyta</taxon>
        <taxon>Magnoliopsida</taxon>
        <taxon>eudicotyledons</taxon>
        <taxon>Gunneridae</taxon>
        <taxon>Pentapetalae</taxon>
        <taxon>asterids</taxon>
        <taxon>lamiids</taxon>
        <taxon>Lamiales</taxon>
        <taxon>Scrophulariaceae</taxon>
        <taxon>Buddlejeae</taxon>
        <taxon>Buddleja</taxon>
    </lineage>
</organism>
<accession>A0AAV6YET5</accession>
<dbReference type="InterPro" id="IPR035441">
    <property type="entry name" value="TFIIS/LEDGF_dom_sf"/>
</dbReference>
<evidence type="ECO:0000313" key="4">
    <source>
        <dbReference type="EMBL" id="KAG8389865.1"/>
    </source>
</evidence>
<feature type="compositionally biased region" description="Polar residues" evidence="2">
    <location>
        <begin position="650"/>
        <end position="662"/>
    </location>
</feature>
<comment type="caution">
    <text evidence="4">The sequence shown here is derived from an EMBL/GenBank/DDBJ whole genome shotgun (WGS) entry which is preliminary data.</text>
</comment>
<reference evidence="4" key="1">
    <citation type="submission" date="2019-10" db="EMBL/GenBank/DDBJ databases">
        <authorList>
            <person name="Zhang R."/>
            <person name="Pan Y."/>
            <person name="Wang J."/>
            <person name="Ma R."/>
            <person name="Yu S."/>
        </authorList>
    </citation>
    <scope>NUCLEOTIDE SEQUENCE</scope>
    <source>
        <strain evidence="4">LA-IB0</strain>
        <tissue evidence="4">Leaf</tissue>
    </source>
</reference>